<name>A0AAN1QEA6_AERVE</name>
<evidence type="ECO:0000313" key="2">
    <source>
        <dbReference type="Proteomes" id="UP000267614"/>
    </source>
</evidence>
<evidence type="ECO:0000313" key="1">
    <source>
        <dbReference type="EMBL" id="AYV36693.1"/>
    </source>
</evidence>
<proteinExistence type="predicted"/>
<gene>
    <name evidence="1" type="ORF">EFI48_07620</name>
</gene>
<dbReference type="Proteomes" id="UP000267614">
    <property type="component" value="Chromosome"/>
</dbReference>
<dbReference type="RefSeq" id="WP_123172723.1">
    <property type="nucleotide sequence ID" value="NZ_CP033604.1"/>
</dbReference>
<reference evidence="1 2" key="1">
    <citation type="submission" date="2018-11" db="EMBL/GenBank/DDBJ databases">
        <title>Complete genome sequence of multidrug-resistant Aeromonas veronii strain MS-18-37.</title>
        <authorList>
            <person name="Abdelhamed H."/>
            <person name="Lawrence M."/>
            <person name="Waldbieser G."/>
        </authorList>
    </citation>
    <scope>NUCLEOTIDE SEQUENCE [LARGE SCALE GENOMIC DNA]</scope>
    <source>
        <strain evidence="1 2">MS-18-37</strain>
    </source>
</reference>
<dbReference type="AlphaFoldDB" id="A0AAN1QEA6"/>
<sequence>MAEYKVKWFASEMQGAPSLGDTAEGALAALLKAVLVTGFGTLTINALAFDTAKGWAVATFTGGHAYLQDSVVQVEGVSPAAYNGEHRVMQVTATQVWFEIDGGNPGAQGTGAAMTMKVAPLGWTITHESGDGKIFIVRPTNVSESGNVSLRIDNSAFTGWMGPNYFNYLAKVAMVEDVVDINSYTNIGEWRWPCTGRFSNRRWDLVGDSQLFYFMPAYAAGNYQFMYSFGYIRTVRPGDRYHAVINIYPTTNANEQGRNWQQGSSSWAVWGNLYPNFDNASHRIIARPYHQLFGATNWFMKGLFGRFGNGLNIPNGPDNGFYVTQDPTMVIESGNHLRGYLPGLVCPFATIGAWDRKNFKDLPAMPGKLLRFVRVGFQEDNYTAGQTCLMGFDLTGPWR</sequence>
<organism evidence="1 2">
    <name type="scientific">Aeromonas veronii</name>
    <dbReference type="NCBI Taxonomy" id="654"/>
    <lineage>
        <taxon>Bacteria</taxon>
        <taxon>Pseudomonadati</taxon>
        <taxon>Pseudomonadota</taxon>
        <taxon>Gammaproteobacteria</taxon>
        <taxon>Aeromonadales</taxon>
        <taxon>Aeromonadaceae</taxon>
        <taxon>Aeromonas</taxon>
    </lineage>
</organism>
<dbReference type="EMBL" id="CP033604">
    <property type="protein sequence ID" value="AYV36693.1"/>
    <property type="molecule type" value="Genomic_DNA"/>
</dbReference>
<accession>A0AAN1QEA6</accession>
<protein>
    <submittedName>
        <fullName evidence="1">Uncharacterized protein</fullName>
    </submittedName>
</protein>